<dbReference type="PANTHER" id="PTHR48099:SF5">
    <property type="entry name" value="C-1-TETRAHYDROFOLATE SYNTHASE, CYTOPLASMIC"/>
    <property type="match status" value="1"/>
</dbReference>
<evidence type="ECO:0000256" key="1">
    <source>
        <dbReference type="ARBA" id="ARBA00012776"/>
    </source>
</evidence>
<dbReference type="InterPro" id="IPR020631">
    <property type="entry name" value="THF_DH/CycHdrlase_NAD-bd_dom"/>
</dbReference>
<dbReference type="InterPro" id="IPR020867">
    <property type="entry name" value="THF_DH/CycHdrlase_CS"/>
</dbReference>
<sequence>MQRADIVVTAVGVPGLVKGEWVKPGAVVIDAGYAADNRGDVAFDTAAERASFTTPVPGGVGPMTIATLLVQTLRAANAGQPQPHWPATEVSVQGDGDLAARVFR</sequence>
<keyword evidence="2" id="KW-0028">Amino-acid biosynthesis</keyword>
<reference evidence="7" key="1">
    <citation type="journal article" date="2019" name="Int. J. Syst. Evol. Microbiol.">
        <title>The Global Catalogue of Microorganisms (GCM) 10K type strain sequencing project: providing services to taxonomists for standard genome sequencing and annotation.</title>
        <authorList>
            <consortium name="The Broad Institute Genomics Platform"/>
            <consortium name="The Broad Institute Genome Sequencing Center for Infectious Disease"/>
            <person name="Wu L."/>
            <person name="Ma J."/>
        </authorList>
    </citation>
    <scope>NUCLEOTIDE SEQUENCE [LARGE SCALE GENOMIC DNA]</scope>
    <source>
        <strain evidence="7">JCM 16924</strain>
    </source>
</reference>
<comment type="caution">
    <text evidence="6">The sequence shown here is derived from an EMBL/GenBank/DDBJ whole genome shotgun (WGS) entry which is preliminary data.</text>
</comment>
<dbReference type="SUPFAM" id="SSF51735">
    <property type="entry name" value="NAD(P)-binding Rossmann-fold domains"/>
    <property type="match status" value="1"/>
</dbReference>
<dbReference type="Proteomes" id="UP001500456">
    <property type="component" value="Unassembled WGS sequence"/>
</dbReference>
<protein>
    <recommendedName>
        <fullName evidence="1">methenyltetrahydrofolate cyclohydrolase</fullName>
        <ecNumber evidence="1">3.5.4.9</ecNumber>
    </recommendedName>
</protein>
<dbReference type="PANTHER" id="PTHR48099">
    <property type="entry name" value="C-1-TETRAHYDROFOLATE SYNTHASE, CYTOPLASMIC-RELATED"/>
    <property type="match status" value="1"/>
</dbReference>
<dbReference type="EMBL" id="BAAAZX010000021">
    <property type="protein sequence ID" value="GAA4013006.1"/>
    <property type="molecule type" value="Genomic_DNA"/>
</dbReference>
<keyword evidence="3" id="KW-0378">Hydrolase</keyword>
<dbReference type="InterPro" id="IPR036291">
    <property type="entry name" value="NAD(P)-bd_dom_sf"/>
</dbReference>
<evidence type="ECO:0000259" key="5">
    <source>
        <dbReference type="Pfam" id="PF02882"/>
    </source>
</evidence>
<dbReference type="Pfam" id="PF02882">
    <property type="entry name" value="THF_DHG_CYH_C"/>
    <property type="match status" value="1"/>
</dbReference>
<evidence type="ECO:0000256" key="2">
    <source>
        <dbReference type="ARBA" id="ARBA00022605"/>
    </source>
</evidence>
<name>A0ABP7SKJ5_9ACTN</name>
<dbReference type="PROSITE" id="PS00767">
    <property type="entry name" value="THF_DHG_CYH_2"/>
    <property type="match status" value="1"/>
</dbReference>
<accession>A0ABP7SKJ5</accession>
<evidence type="ECO:0000313" key="6">
    <source>
        <dbReference type="EMBL" id="GAA4013006.1"/>
    </source>
</evidence>
<dbReference type="Gene3D" id="3.40.50.720">
    <property type="entry name" value="NAD(P)-binding Rossmann-like Domain"/>
    <property type="match status" value="1"/>
</dbReference>
<gene>
    <name evidence="6" type="ORF">GCM10022232_63980</name>
</gene>
<proteinExistence type="predicted"/>
<evidence type="ECO:0000313" key="7">
    <source>
        <dbReference type="Proteomes" id="UP001500456"/>
    </source>
</evidence>
<feature type="domain" description="Tetrahydrofolate dehydrogenase/cyclohydrolase NAD(P)-binding" evidence="5">
    <location>
        <begin position="2"/>
        <end position="77"/>
    </location>
</feature>
<keyword evidence="7" id="KW-1185">Reference proteome</keyword>
<organism evidence="6 7">
    <name type="scientific">Streptomyces plumbiresistens</name>
    <dbReference type="NCBI Taxonomy" id="511811"/>
    <lineage>
        <taxon>Bacteria</taxon>
        <taxon>Bacillati</taxon>
        <taxon>Actinomycetota</taxon>
        <taxon>Actinomycetes</taxon>
        <taxon>Kitasatosporales</taxon>
        <taxon>Streptomycetaceae</taxon>
        <taxon>Streptomyces</taxon>
    </lineage>
</organism>
<evidence type="ECO:0000256" key="4">
    <source>
        <dbReference type="ARBA" id="ARBA00023002"/>
    </source>
</evidence>
<keyword evidence="4" id="KW-0560">Oxidoreductase</keyword>
<dbReference type="EC" id="3.5.4.9" evidence="1"/>
<evidence type="ECO:0000256" key="3">
    <source>
        <dbReference type="ARBA" id="ARBA00022801"/>
    </source>
</evidence>